<dbReference type="InterPro" id="IPR017884">
    <property type="entry name" value="SANT_dom"/>
</dbReference>
<sequence>METLYSSWSMSNPIYVAQTTEWTKEENKMFERALAIFDEHEPDIWLKVAAMIPGKTVNDVIKQYQKLEEDVCDIEAGRVPVPGYLSSSFTSELVDNSTFDAYRKMPLNIKSADQQRKKGVPWTEEEHRRFLMGLLKHGKGDWRNISRNFVVSKTPTQVASHAQKYFIRQQLSGVKDKRRPSIHDITTLNLAGSTSPSDGDNASSLDQSDVLLPQQKPAGMQKLLIDWDESKDGSVMTFGSTHGDLFESSPYEISSNGLTFQGQNLYAGARHGARIKPRNLVFQLSPPRFQIH</sequence>
<dbReference type="PROSITE" id="PS51293">
    <property type="entry name" value="SANT"/>
    <property type="match status" value="1"/>
</dbReference>
<evidence type="ECO:0000256" key="4">
    <source>
        <dbReference type="ARBA" id="ARBA00023163"/>
    </source>
</evidence>
<dbReference type="PANTHER" id="PTHR44042">
    <property type="entry name" value="DUPLICATED HOMEODOMAIN-LIKE SUPERFAMILY PROTEIN-RELATED"/>
    <property type="match status" value="1"/>
</dbReference>
<dbReference type="GO" id="GO:0005634">
    <property type="term" value="C:nucleus"/>
    <property type="evidence" value="ECO:0007669"/>
    <property type="project" value="UniProtKB-SubCell"/>
</dbReference>
<evidence type="ECO:0000256" key="5">
    <source>
        <dbReference type="ARBA" id="ARBA00023242"/>
    </source>
</evidence>
<dbReference type="InterPro" id="IPR009057">
    <property type="entry name" value="Homeodomain-like_sf"/>
</dbReference>
<evidence type="ECO:0000256" key="1">
    <source>
        <dbReference type="ARBA" id="ARBA00004123"/>
    </source>
</evidence>
<gene>
    <name evidence="9" type="ORF">H0E87_016308</name>
</gene>
<evidence type="ECO:0000313" key="10">
    <source>
        <dbReference type="Proteomes" id="UP000807159"/>
    </source>
</evidence>
<dbReference type="Gene3D" id="1.10.10.60">
    <property type="entry name" value="Homeodomain-like"/>
    <property type="match status" value="2"/>
</dbReference>
<feature type="domain" description="Myb-like" evidence="6">
    <location>
        <begin position="114"/>
        <end position="166"/>
    </location>
</feature>
<dbReference type="FunFam" id="1.10.10.60:FF:000009">
    <property type="entry name" value="transcription factor MYB1R1"/>
    <property type="match status" value="1"/>
</dbReference>
<evidence type="ECO:0000259" key="8">
    <source>
        <dbReference type="PROSITE" id="PS51294"/>
    </source>
</evidence>
<evidence type="ECO:0000259" key="6">
    <source>
        <dbReference type="PROSITE" id="PS50090"/>
    </source>
</evidence>
<dbReference type="InterPro" id="IPR017930">
    <property type="entry name" value="Myb_dom"/>
</dbReference>
<dbReference type="FunFam" id="1.10.10.60:FF:000154">
    <property type="entry name" value="Transcription factor SRM1"/>
    <property type="match status" value="1"/>
</dbReference>
<evidence type="ECO:0008006" key="11">
    <source>
        <dbReference type="Google" id="ProtNLM"/>
    </source>
</evidence>
<dbReference type="SUPFAM" id="SSF46689">
    <property type="entry name" value="Homeodomain-like"/>
    <property type="match status" value="2"/>
</dbReference>
<dbReference type="GO" id="GO:0003677">
    <property type="term" value="F:DNA binding"/>
    <property type="evidence" value="ECO:0007669"/>
    <property type="project" value="UniProtKB-KW"/>
</dbReference>
<proteinExistence type="predicted"/>
<keyword evidence="4" id="KW-0804">Transcription</keyword>
<dbReference type="InterPro" id="IPR006447">
    <property type="entry name" value="Myb_dom_plants"/>
</dbReference>
<dbReference type="InterPro" id="IPR001005">
    <property type="entry name" value="SANT/Myb"/>
</dbReference>
<dbReference type="PROSITE" id="PS50090">
    <property type="entry name" value="MYB_LIKE"/>
    <property type="match status" value="1"/>
</dbReference>
<evidence type="ECO:0000259" key="7">
    <source>
        <dbReference type="PROSITE" id="PS51293"/>
    </source>
</evidence>
<protein>
    <recommendedName>
        <fullName evidence="11">MYB transcription factor</fullName>
    </recommendedName>
</protein>
<evidence type="ECO:0000256" key="2">
    <source>
        <dbReference type="ARBA" id="ARBA00023015"/>
    </source>
</evidence>
<dbReference type="PANTHER" id="PTHR44042:SF6">
    <property type="entry name" value="DUPLICATED HOMEODOMAIN-LIKE SUPERFAMILY PROTEIN"/>
    <property type="match status" value="1"/>
</dbReference>
<evidence type="ECO:0000313" key="9">
    <source>
        <dbReference type="EMBL" id="KAH8501453.1"/>
    </source>
</evidence>
<dbReference type="EMBL" id="JACEGQ020000008">
    <property type="protein sequence ID" value="KAH8501453.1"/>
    <property type="molecule type" value="Genomic_DNA"/>
</dbReference>
<dbReference type="SMART" id="SM00717">
    <property type="entry name" value="SANT"/>
    <property type="match status" value="2"/>
</dbReference>
<keyword evidence="5" id="KW-0539">Nucleus</keyword>
<feature type="domain" description="SANT" evidence="7">
    <location>
        <begin position="122"/>
        <end position="170"/>
    </location>
</feature>
<keyword evidence="10" id="KW-1185">Reference proteome</keyword>
<organism evidence="9 10">
    <name type="scientific">Populus deltoides</name>
    <name type="common">Eastern poplar</name>
    <name type="synonym">Eastern cottonwood</name>
    <dbReference type="NCBI Taxonomy" id="3696"/>
    <lineage>
        <taxon>Eukaryota</taxon>
        <taxon>Viridiplantae</taxon>
        <taxon>Streptophyta</taxon>
        <taxon>Embryophyta</taxon>
        <taxon>Tracheophyta</taxon>
        <taxon>Spermatophyta</taxon>
        <taxon>Magnoliopsida</taxon>
        <taxon>eudicotyledons</taxon>
        <taxon>Gunneridae</taxon>
        <taxon>Pentapetalae</taxon>
        <taxon>rosids</taxon>
        <taxon>fabids</taxon>
        <taxon>Malpighiales</taxon>
        <taxon>Salicaceae</taxon>
        <taxon>Saliceae</taxon>
        <taxon>Populus</taxon>
    </lineage>
</organism>
<dbReference type="Proteomes" id="UP000807159">
    <property type="component" value="Chromosome 8"/>
</dbReference>
<name>A0A8T2Y8F0_POPDE</name>
<dbReference type="NCBIfam" id="TIGR01557">
    <property type="entry name" value="myb_SHAQKYF"/>
    <property type="match status" value="1"/>
</dbReference>
<dbReference type="Pfam" id="PF00249">
    <property type="entry name" value="Myb_DNA-binding"/>
    <property type="match status" value="2"/>
</dbReference>
<keyword evidence="2" id="KW-0805">Transcription regulation</keyword>
<dbReference type="CDD" id="cd00167">
    <property type="entry name" value="SANT"/>
    <property type="match status" value="2"/>
</dbReference>
<reference evidence="9" key="1">
    <citation type="journal article" date="2021" name="J. Hered.">
        <title>Genome Assembly of Salicaceae Populus deltoides (Eastern Cottonwood) I-69 Based on Nanopore Sequencing and Hi-C Technologies.</title>
        <authorList>
            <person name="Bai S."/>
            <person name="Wu H."/>
            <person name="Zhang J."/>
            <person name="Pan Z."/>
            <person name="Zhao W."/>
            <person name="Li Z."/>
            <person name="Tong C."/>
        </authorList>
    </citation>
    <scope>NUCLEOTIDE SEQUENCE</scope>
    <source>
        <tissue evidence="9">Leaf</tissue>
    </source>
</reference>
<evidence type="ECO:0000256" key="3">
    <source>
        <dbReference type="ARBA" id="ARBA00023125"/>
    </source>
</evidence>
<keyword evidence="3" id="KW-0238">DNA-binding</keyword>
<dbReference type="PROSITE" id="PS51294">
    <property type="entry name" value="HTH_MYB"/>
    <property type="match status" value="1"/>
</dbReference>
<comment type="subcellular location">
    <subcellularLocation>
        <location evidence="1">Nucleus</location>
    </subcellularLocation>
</comment>
<feature type="domain" description="HTH myb-type" evidence="8">
    <location>
        <begin position="114"/>
        <end position="170"/>
    </location>
</feature>
<dbReference type="AlphaFoldDB" id="A0A8T2Y8F0"/>
<comment type="caution">
    <text evidence="9">The sequence shown here is derived from an EMBL/GenBank/DDBJ whole genome shotgun (WGS) entry which is preliminary data.</text>
</comment>
<accession>A0A8T2Y8F0</accession>